<evidence type="ECO:0000313" key="3">
    <source>
        <dbReference type="Proteomes" id="UP000484842"/>
    </source>
</evidence>
<reference evidence="2 3" key="1">
    <citation type="submission" date="2019-10" db="EMBL/GenBank/DDBJ databases">
        <title>Deinococcus sp. isolated from soil.</title>
        <authorList>
            <person name="Li Y."/>
            <person name="Wang J."/>
        </authorList>
    </citation>
    <scope>NUCLEOTIDE SEQUENCE [LARGE SCALE GENOMIC DNA]</scope>
    <source>
        <strain evidence="2 3">SDU3-2</strain>
    </source>
</reference>
<dbReference type="RefSeq" id="WP_253580185.1">
    <property type="nucleotide sequence ID" value="NZ_WBSL01000001.1"/>
</dbReference>
<comment type="caution">
    <text evidence="2">The sequence shown here is derived from an EMBL/GenBank/DDBJ whole genome shotgun (WGS) entry which is preliminary data.</text>
</comment>
<keyword evidence="1" id="KW-0472">Membrane</keyword>
<accession>A0A7X1NUG7</accession>
<gene>
    <name evidence="2" type="ORF">F8S09_04990</name>
</gene>
<dbReference type="EMBL" id="WBSL01000001">
    <property type="protein sequence ID" value="MPY66052.1"/>
    <property type="molecule type" value="Genomic_DNA"/>
</dbReference>
<dbReference type="Proteomes" id="UP000484842">
    <property type="component" value="Unassembled WGS sequence"/>
</dbReference>
<feature type="transmembrane region" description="Helical" evidence="1">
    <location>
        <begin position="97"/>
        <end position="116"/>
    </location>
</feature>
<dbReference type="AlphaFoldDB" id="A0A7X1NUG7"/>
<keyword evidence="1" id="KW-0812">Transmembrane</keyword>
<organism evidence="2 3">
    <name type="scientific">Deinococcus terrestris</name>
    <dbReference type="NCBI Taxonomy" id="2651870"/>
    <lineage>
        <taxon>Bacteria</taxon>
        <taxon>Thermotogati</taxon>
        <taxon>Deinococcota</taxon>
        <taxon>Deinococci</taxon>
        <taxon>Deinococcales</taxon>
        <taxon>Deinococcaceae</taxon>
        <taxon>Deinococcus</taxon>
    </lineage>
</organism>
<evidence type="ECO:0000313" key="2">
    <source>
        <dbReference type="EMBL" id="MPY66052.1"/>
    </source>
</evidence>
<sequence length="120" mass="13310">MNPLLLRSMIVTGLLIAALNVLFAGFEHGFGNLPLWFWLSQLLLLPAMLLPARLFPVAASTRPFLRRASIYALGWLAPYGVFKVTGDALRPDFNLDASLIGLILLCWIFGLVFATLRKPI</sequence>
<evidence type="ECO:0000256" key="1">
    <source>
        <dbReference type="SAM" id="Phobius"/>
    </source>
</evidence>
<feature type="transmembrane region" description="Helical" evidence="1">
    <location>
        <begin position="64"/>
        <end position="82"/>
    </location>
</feature>
<proteinExistence type="predicted"/>
<name>A0A7X1NUG7_9DEIO</name>
<protein>
    <submittedName>
        <fullName evidence="2">Uncharacterized protein</fullName>
    </submittedName>
</protein>
<keyword evidence="3" id="KW-1185">Reference proteome</keyword>
<keyword evidence="1" id="KW-1133">Transmembrane helix</keyword>
<feature type="transmembrane region" description="Helical" evidence="1">
    <location>
        <begin position="34"/>
        <end position="52"/>
    </location>
</feature>